<reference evidence="1" key="1">
    <citation type="submission" date="2020-05" db="EMBL/GenBank/DDBJ databases">
        <title>Large-scale comparative analyses of tick genomes elucidate their genetic diversity and vector capacities.</title>
        <authorList>
            <person name="Jia N."/>
            <person name="Wang J."/>
            <person name="Shi W."/>
            <person name="Du L."/>
            <person name="Sun Y."/>
            <person name="Zhan W."/>
            <person name="Jiang J."/>
            <person name="Wang Q."/>
            <person name="Zhang B."/>
            <person name="Ji P."/>
            <person name="Sakyi L.B."/>
            <person name="Cui X."/>
            <person name="Yuan T."/>
            <person name="Jiang B."/>
            <person name="Yang W."/>
            <person name="Lam T.T.-Y."/>
            <person name="Chang Q."/>
            <person name="Ding S."/>
            <person name="Wang X."/>
            <person name="Zhu J."/>
            <person name="Ruan X."/>
            <person name="Zhao L."/>
            <person name="Wei J."/>
            <person name="Que T."/>
            <person name="Du C."/>
            <person name="Cheng J."/>
            <person name="Dai P."/>
            <person name="Han X."/>
            <person name="Huang E."/>
            <person name="Gao Y."/>
            <person name="Liu J."/>
            <person name="Shao H."/>
            <person name="Ye R."/>
            <person name="Li L."/>
            <person name="Wei W."/>
            <person name="Wang X."/>
            <person name="Wang C."/>
            <person name="Yang T."/>
            <person name="Huo Q."/>
            <person name="Li W."/>
            <person name="Guo W."/>
            <person name="Chen H."/>
            <person name="Zhou L."/>
            <person name="Ni X."/>
            <person name="Tian J."/>
            <person name="Zhou Y."/>
            <person name="Sheng Y."/>
            <person name="Liu T."/>
            <person name="Pan Y."/>
            <person name="Xia L."/>
            <person name="Li J."/>
            <person name="Zhao F."/>
            <person name="Cao W."/>
        </authorList>
    </citation>
    <scope>NUCLEOTIDE SEQUENCE</scope>
    <source>
        <strain evidence="1">Hyas-2018</strain>
    </source>
</reference>
<protein>
    <submittedName>
        <fullName evidence="1">Uncharacterized protein</fullName>
    </submittedName>
</protein>
<comment type="caution">
    <text evidence="1">The sequence shown here is derived from an EMBL/GenBank/DDBJ whole genome shotgun (WGS) entry which is preliminary data.</text>
</comment>
<accession>A0ACB7SX31</accession>
<proteinExistence type="predicted"/>
<dbReference type="Proteomes" id="UP000821845">
    <property type="component" value="Chromosome 2"/>
</dbReference>
<evidence type="ECO:0000313" key="1">
    <source>
        <dbReference type="EMBL" id="KAH6939165.1"/>
    </source>
</evidence>
<dbReference type="EMBL" id="CM023482">
    <property type="protein sequence ID" value="KAH6939165.1"/>
    <property type="molecule type" value="Genomic_DNA"/>
</dbReference>
<name>A0ACB7SX31_HYAAI</name>
<organism evidence="1 2">
    <name type="scientific">Hyalomma asiaticum</name>
    <name type="common">Tick</name>
    <dbReference type="NCBI Taxonomy" id="266040"/>
    <lineage>
        <taxon>Eukaryota</taxon>
        <taxon>Metazoa</taxon>
        <taxon>Ecdysozoa</taxon>
        <taxon>Arthropoda</taxon>
        <taxon>Chelicerata</taxon>
        <taxon>Arachnida</taxon>
        <taxon>Acari</taxon>
        <taxon>Parasitiformes</taxon>
        <taxon>Ixodida</taxon>
        <taxon>Ixodoidea</taxon>
        <taxon>Ixodidae</taxon>
        <taxon>Hyalomminae</taxon>
        <taxon>Hyalomma</taxon>
    </lineage>
</organism>
<sequence>MLPESDKVVTVPLTPQELSVLAEIDSRLFGFWKLSAPENFKKKALIVKGVRHLEQVLIAHHQRSKRPQGGDADATGPASAGTAPALDAPMDHTSTDGVISCGHDRMGFQPSTPAAPKELDPKTYCKLGHFHLLLEDYTKALSAYQKYYAMKEDHWKDEPFLYGLGLVYFHYSAYQCMLTICNFESSESVPCHWQIQRGGSGSGTTTKTSPTARQFFGNPSPSTPLGSANGKGTVIQSG</sequence>
<evidence type="ECO:0000313" key="2">
    <source>
        <dbReference type="Proteomes" id="UP000821845"/>
    </source>
</evidence>
<keyword evidence="2" id="KW-1185">Reference proteome</keyword>
<gene>
    <name evidence="1" type="ORF">HPB50_016388</name>
</gene>